<keyword evidence="2" id="KW-0472">Membrane</keyword>
<reference evidence="3 4" key="1">
    <citation type="submission" date="2020-05" db="EMBL/GenBank/DDBJ databases">
        <title>Parvularcula mediterraneae sp. nov., isolated from polypropylene straw from shallow seawater of the seashore of Laganas in Zakynthos island, Greece.</title>
        <authorList>
            <person name="Szabo I."/>
            <person name="Al-Omari J."/>
            <person name="Rado J."/>
            <person name="Szerdahelyi G.S."/>
        </authorList>
    </citation>
    <scope>NUCLEOTIDE SEQUENCE [LARGE SCALE GENOMIC DNA]</scope>
    <source>
        <strain evidence="3 4">ZS-1/3</strain>
    </source>
</reference>
<feature type="transmembrane region" description="Helical" evidence="2">
    <location>
        <begin position="31"/>
        <end position="53"/>
    </location>
</feature>
<dbReference type="Pfam" id="PF06986">
    <property type="entry name" value="F_T4SS_TraN"/>
    <property type="match status" value="1"/>
</dbReference>
<protein>
    <submittedName>
        <fullName evidence="3">Conjugal transfer protein TraN</fullName>
    </submittedName>
</protein>
<name>A0A7Y3RPT7_9PROT</name>
<feature type="transmembrane region" description="Helical" evidence="2">
    <location>
        <begin position="6"/>
        <end position="24"/>
    </location>
</feature>
<dbReference type="Proteomes" id="UP000536835">
    <property type="component" value="Unassembled WGS sequence"/>
</dbReference>
<keyword evidence="2" id="KW-1133">Transmembrane helix</keyword>
<dbReference type="AlphaFoldDB" id="A0A7Y3RPT7"/>
<comment type="caution">
    <text evidence="3">The sequence shown here is derived from an EMBL/GenBank/DDBJ whole genome shotgun (WGS) entry which is preliminary data.</text>
</comment>
<evidence type="ECO:0000256" key="2">
    <source>
        <dbReference type="SAM" id="Phobius"/>
    </source>
</evidence>
<keyword evidence="4" id="KW-1185">Reference proteome</keyword>
<evidence type="ECO:0000313" key="3">
    <source>
        <dbReference type="EMBL" id="NNU17501.1"/>
    </source>
</evidence>
<gene>
    <name evidence="3" type="ORF">HK107_14305</name>
</gene>
<dbReference type="RefSeq" id="WP_173200980.1">
    <property type="nucleotide sequence ID" value="NZ_JABFCX010000003.1"/>
</dbReference>
<dbReference type="EMBL" id="JABFCX010000003">
    <property type="protein sequence ID" value="NNU17501.1"/>
    <property type="molecule type" value="Genomic_DNA"/>
</dbReference>
<evidence type="ECO:0000313" key="4">
    <source>
        <dbReference type="Proteomes" id="UP000536835"/>
    </source>
</evidence>
<organism evidence="3 4">
    <name type="scientific">Parvularcula mediterranea</name>
    <dbReference type="NCBI Taxonomy" id="2732508"/>
    <lineage>
        <taxon>Bacteria</taxon>
        <taxon>Pseudomonadati</taxon>
        <taxon>Pseudomonadota</taxon>
        <taxon>Alphaproteobacteria</taxon>
        <taxon>Parvularculales</taxon>
        <taxon>Parvularculaceae</taxon>
        <taxon>Parvularcula</taxon>
    </lineage>
</organism>
<proteinExistence type="predicted"/>
<feature type="region of interest" description="Disordered" evidence="1">
    <location>
        <begin position="83"/>
        <end position="111"/>
    </location>
</feature>
<accession>A0A7Y3RPT7</accession>
<evidence type="ECO:0000256" key="1">
    <source>
        <dbReference type="SAM" id="MobiDB-lite"/>
    </source>
</evidence>
<sequence length="603" mass="64241">MIERCLCPEGLLLIGLFLGGLALWRASHPHLLVQAAISQFLMAASLAAFVWLVPAAAQPMDREEAEIEAEDLAEGLEDVLEAETTGTVDGDRVPGFTTDDPPETAYHGDPSSLESDGFAASLLHDGAQSIHSSMTSRPTVTPEELATWTANGLGIEADATSIVSEYGGTYGDCTVTVEGGSEVTYSYSCNEGETLIDYQTSCDAALAVSILVSYVHECSWTYLDGDLSWEPGTHCIDIAAEVSCGPLTPAGGGSCSPPRDGERPTCTERRFRATCDVPEIAGVPAVQTMKGDPEDSWDASSCASHEADPNCVLLSEVCTAPDETRPIDGVPVTRACWNWERTYQCQGLGGMTSDCDVPPECTLQRSECLSTDPGTGDCRTFEYTYQCTVPGSEPAATGYCDEDVYCIAGDCNSVTRPQNDEFPDAVSALGALGSLADDVDPDTLEIFPGVPDKCDQIVGGLKNCCSNDGLLTDLGLACSAEERALADQQKAGVCHYVGTYCRTKTLFGICLKKRKTFCCFQGVLARLIHEQGRPQVGWGWGSTKTPDCSGFTVALFQAVDLSQMDFSEFYDDVLADFALPDSDAAADAITTRIIDAYACPPNC</sequence>
<dbReference type="InterPro" id="IPR014121">
    <property type="entry name" value="TraN_Ftype"/>
</dbReference>
<keyword evidence="2" id="KW-0812">Transmembrane</keyword>